<keyword evidence="5" id="KW-0560">Oxidoreductase</keyword>
<evidence type="ECO:0000256" key="5">
    <source>
        <dbReference type="ARBA" id="ARBA00023002"/>
    </source>
</evidence>
<dbReference type="SUPFAM" id="SSF51905">
    <property type="entry name" value="FAD/NAD(P)-binding domain"/>
    <property type="match status" value="1"/>
</dbReference>
<comment type="pathway">
    <text evidence="1">Secondary metabolite biosynthesis.</text>
</comment>
<dbReference type="InterPro" id="IPR050493">
    <property type="entry name" value="FAD-dep_Monooxygenase_BioMet"/>
</dbReference>
<name>A0A9Q0AQI1_9PEZI</name>
<gene>
    <name evidence="9" type="ORF">JX265_006966</name>
</gene>
<dbReference type="AlphaFoldDB" id="A0A9Q0AQI1"/>
<comment type="caution">
    <text evidence="9">The sequence shown here is derived from an EMBL/GenBank/DDBJ whole genome shotgun (WGS) entry which is preliminary data.</text>
</comment>
<evidence type="ECO:0000256" key="2">
    <source>
        <dbReference type="ARBA" id="ARBA00007992"/>
    </source>
</evidence>
<dbReference type="Pfam" id="PF01494">
    <property type="entry name" value="FAD_binding_3"/>
    <property type="match status" value="1"/>
</dbReference>
<proteinExistence type="inferred from homology"/>
<dbReference type="GO" id="GO:0071949">
    <property type="term" value="F:FAD binding"/>
    <property type="evidence" value="ECO:0007669"/>
    <property type="project" value="InterPro"/>
</dbReference>
<evidence type="ECO:0000256" key="1">
    <source>
        <dbReference type="ARBA" id="ARBA00005179"/>
    </source>
</evidence>
<dbReference type="OrthoDB" id="420606at2759"/>
<evidence type="ECO:0000313" key="10">
    <source>
        <dbReference type="Proteomes" id="UP000829685"/>
    </source>
</evidence>
<reference evidence="9" key="1">
    <citation type="submission" date="2021-03" db="EMBL/GenBank/DDBJ databases">
        <title>Revisited historic fungal species revealed as producer of novel bioactive compounds through whole genome sequencing and comparative genomics.</title>
        <authorList>
            <person name="Vignolle G.A."/>
            <person name="Hochenegger N."/>
            <person name="Mach R.L."/>
            <person name="Mach-Aigner A.R."/>
            <person name="Javad Rahimi M."/>
            <person name="Salim K.A."/>
            <person name="Chan C.M."/>
            <person name="Lim L.B.L."/>
            <person name="Cai F."/>
            <person name="Druzhinina I.S."/>
            <person name="U'Ren J.M."/>
            <person name="Derntl C."/>
        </authorList>
    </citation>
    <scope>NUCLEOTIDE SEQUENCE</scope>
    <source>
        <strain evidence="9">TUCIM 5799</strain>
    </source>
</reference>
<evidence type="ECO:0000256" key="6">
    <source>
        <dbReference type="ARBA" id="ARBA00023033"/>
    </source>
</evidence>
<evidence type="ECO:0000256" key="7">
    <source>
        <dbReference type="SAM" id="MobiDB-lite"/>
    </source>
</evidence>
<dbReference type="InterPro" id="IPR002938">
    <property type="entry name" value="FAD-bd"/>
</dbReference>
<evidence type="ECO:0000313" key="9">
    <source>
        <dbReference type="EMBL" id="KAI1868987.1"/>
    </source>
</evidence>
<evidence type="ECO:0000256" key="4">
    <source>
        <dbReference type="ARBA" id="ARBA00022827"/>
    </source>
</evidence>
<dbReference type="EMBL" id="JAFIMR010000016">
    <property type="protein sequence ID" value="KAI1868987.1"/>
    <property type="molecule type" value="Genomic_DNA"/>
</dbReference>
<accession>A0A9Q0AQI1</accession>
<evidence type="ECO:0000259" key="8">
    <source>
        <dbReference type="Pfam" id="PF01494"/>
    </source>
</evidence>
<dbReference type="PANTHER" id="PTHR13789:SF238">
    <property type="entry name" value="PUTATIVE (AFU_ORTHOLOGUE AFUA_2G01680)-RELATED"/>
    <property type="match status" value="1"/>
</dbReference>
<organism evidence="9 10">
    <name type="scientific">Neoarthrinium moseri</name>
    <dbReference type="NCBI Taxonomy" id="1658444"/>
    <lineage>
        <taxon>Eukaryota</taxon>
        <taxon>Fungi</taxon>
        <taxon>Dikarya</taxon>
        <taxon>Ascomycota</taxon>
        <taxon>Pezizomycotina</taxon>
        <taxon>Sordariomycetes</taxon>
        <taxon>Xylariomycetidae</taxon>
        <taxon>Amphisphaeriales</taxon>
        <taxon>Apiosporaceae</taxon>
        <taxon>Neoarthrinium</taxon>
    </lineage>
</organism>
<dbReference type="Proteomes" id="UP000829685">
    <property type="component" value="Unassembled WGS sequence"/>
</dbReference>
<evidence type="ECO:0000256" key="3">
    <source>
        <dbReference type="ARBA" id="ARBA00022630"/>
    </source>
</evidence>
<comment type="similarity">
    <text evidence="2">Belongs to the paxM FAD-dependent monooxygenase family.</text>
</comment>
<keyword evidence="3" id="KW-0285">Flavoprotein</keyword>
<keyword evidence="10" id="KW-1185">Reference proteome</keyword>
<feature type="region of interest" description="Disordered" evidence="7">
    <location>
        <begin position="416"/>
        <end position="440"/>
    </location>
</feature>
<keyword evidence="4" id="KW-0274">FAD</keyword>
<protein>
    <recommendedName>
        <fullName evidence="8">FAD-binding domain-containing protein</fullName>
    </recommendedName>
</protein>
<dbReference type="PRINTS" id="PR00420">
    <property type="entry name" value="RNGMNOXGNASE"/>
</dbReference>
<keyword evidence="6" id="KW-0503">Monooxygenase</keyword>
<sequence>MAQPQISCSVIIVGAGLGGLASALALRQAGHTVTVFERSPELREIGAGIQLSPNATKLLRSWGVLDEVRKYAFQPETGTLRTYRGKVVSQHPPGSIIERMLQAPYLVIHRADLLNVLLDAAQRSGVEVRLGCEIEELDFSKPSLRLSTGTIHESDVILGADGERSFCRSALLGRADLPRNTGDVVFRIAVPRRDIATADAHPSKELTRQASVNLWMGPDAHGVSYLLRNDILNVVLVHADHSGTQEVMFGPQKADLDELKRVFSGWDPALTELMQVQQSECTKWTLFQIDELDRWSHDSGRFALIGDAAHAMLPFLAQGAAQAFEDAGVLGTIFARLASKTQIPDALGVFELLRKPRVARIRQMVLAQKVAYGLPDGPVQEERDARLAQGPDAAVWQWLWGYDAIAEAAKAWQEFNEKQGKPGKDEAGSGLEHRAAEGSD</sequence>
<dbReference type="GO" id="GO:0004497">
    <property type="term" value="F:monooxygenase activity"/>
    <property type="evidence" value="ECO:0007669"/>
    <property type="project" value="UniProtKB-KW"/>
</dbReference>
<dbReference type="InterPro" id="IPR036188">
    <property type="entry name" value="FAD/NAD-bd_sf"/>
</dbReference>
<dbReference type="Gene3D" id="3.50.50.60">
    <property type="entry name" value="FAD/NAD(P)-binding domain"/>
    <property type="match status" value="1"/>
</dbReference>
<feature type="domain" description="FAD-binding" evidence="8">
    <location>
        <begin position="8"/>
        <end position="361"/>
    </location>
</feature>
<dbReference type="SUPFAM" id="SSF54373">
    <property type="entry name" value="FAD-linked reductases, C-terminal domain"/>
    <property type="match status" value="1"/>
</dbReference>
<dbReference type="PANTHER" id="PTHR13789">
    <property type="entry name" value="MONOOXYGENASE"/>
    <property type="match status" value="1"/>
</dbReference>